<comment type="subcellular location">
    <subcellularLocation>
        <location evidence="1 8">Membrane</location>
        <topology evidence="1 8">Multi-pass membrane protein</topology>
    </subcellularLocation>
</comment>
<name>A0A8S0RIK8_OLEEU</name>
<comment type="function">
    <text evidence="8">May act as a component of the auxin efflux carrier.</text>
</comment>
<feature type="transmembrane region" description="Helical" evidence="8">
    <location>
        <begin position="131"/>
        <end position="152"/>
    </location>
</feature>
<dbReference type="PANTHER" id="PTHR31752:SF72">
    <property type="entry name" value="AUXIN EFFLUX CARRIER COMPONENT 3A"/>
    <property type="match status" value="1"/>
</dbReference>
<gene>
    <name evidence="10" type="ORF">OLEA9_A094847</name>
</gene>
<keyword evidence="7 8" id="KW-0927">Auxin signaling pathway</keyword>
<feature type="transmembrane region" description="Helical" evidence="8">
    <location>
        <begin position="6"/>
        <end position="28"/>
    </location>
</feature>
<evidence type="ECO:0000313" key="11">
    <source>
        <dbReference type="Proteomes" id="UP000594638"/>
    </source>
</evidence>
<feature type="transmembrane region" description="Helical" evidence="8">
    <location>
        <begin position="589"/>
        <end position="609"/>
    </location>
</feature>
<dbReference type="PANTHER" id="PTHR31752">
    <property type="entry name" value="AUXIN EFFLUX CARRIER COMPONENT 1B-RELATED"/>
    <property type="match status" value="1"/>
</dbReference>
<evidence type="ECO:0000256" key="1">
    <source>
        <dbReference type="ARBA" id="ARBA00004141"/>
    </source>
</evidence>
<evidence type="ECO:0000256" key="7">
    <source>
        <dbReference type="ARBA" id="ARBA00023294"/>
    </source>
</evidence>
<protein>
    <recommendedName>
        <fullName evidence="8">Auxin efflux carrier component</fullName>
    </recommendedName>
</protein>
<organism evidence="10 11">
    <name type="scientific">Olea europaea subsp. europaea</name>
    <dbReference type="NCBI Taxonomy" id="158383"/>
    <lineage>
        <taxon>Eukaryota</taxon>
        <taxon>Viridiplantae</taxon>
        <taxon>Streptophyta</taxon>
        <taxon>Embryophyta</taxon>
        <taxon>Tracheophyta</taxon>
        <taxon>Spermatophyta</taxon>
        <taxon>Magnoliopsida</taxon>
        <taxon>eudicotyledons</taxon>
        <taxon>Gunneridae</taxon>
        <taxon>Pentapetalae</taxon>
        <taxon>asterids</taxon>
        <taxon>lamiids</taxon>
        <taxon>Lamiales</taxon>
        <taxon>Oleaceae</taxon>
        <taxon>Oleeae</taxon>
        <taxon>Olea</taxon>
    </lineage>
</organism>
<evidence type="ECO:0000256" key="6">
    <source>
        <dbReference type="ARBA" id="ARBA00023136"/>
    </source>
</evidence>
<reference evidence="10 11" key="1">
    <citation type="submission" date="2019-12" db="EMBL/GenBank/DDBJ databases">
        <authorList>
            <person name="Alioto T."/>
            <person name="Alioto T."/>
            <person name="Gomez Garrido J."/>
        </authorList>
    </citation>
    <scope>NUCLEOTIDE SEQUENCE [LARGE SCALE GENOMIC DNA]</scope>
</reference>
<dbReference type="InterPro" id="IPR051107">
    <property type="entry name" value="Auxin_Efflux_Carrier"/>
</dbReference>
<keyword evidence="5 8" id="KW-1133">Transmembrane helix</keyword>
<keyword evidence="3 8" id="KW-0813">Transport</keyword>
<comment type="similarity">
    <text evidence="2 8">Belongs to the auxin efflux carrier (TC 2.A.69.1) family.</text>
</comment>
<feature type="transmembrane region" description="Helical" evidence="8">
    <location>
        <begin position="528"/>
        <end position="549"/>
    </location>
</feature>
<feature type="compositionally biased region" description="Polar residues" evidence="9">
    <location>
        <begin position="323"/>
        <end position="346"/>
    </location>
</feature>
<evidence type="ECO:0000256" key="2">
    <source>
        <dbReference type="ARBA" id="ARBA00009177"/>
    </source>
</evidence>
<evidence type="ECO:0000313" key="10">
    <source>
        <dbReference type="EMBL" id="CAA2978989.1"/>
    </source>
</evidence>
<feature type="transmembrane region" description="Helical" evidence="8">
    <location>
        <begin position="104"/>
        <end position="125"/>
    </location>
</feature>
<dbReference type="InterPro" id="IPR004776">
    <property type="entry name" value="Mem_transp_PIN-like"/>
</dbReference>
<dbReference type="GO" id="GO:0005783">
    <property type="term" value="C:endoplasmic reticulum"/>
    <property type="evidence" value="ECO:0007669"/>
    <property type="project" value="TreeGrafter"/>
</dbReference>
<feature type="compositionally biased region" description="Low complexity" evidence="9">
    <location>
        <begin position="347"/>
        <end position="359"/>
    </location>
</feature>
<dbReference type="GO" id="GO:0010329">
    <property type="term" value="F:auxin efflux transmembrane transporter activity"/>
    <property type="evidence" value="ECO:0007669"/>
    <property type="project" value="TreeGrafter"/>
</dbReference>
<dbReference type="OrthoDB" id="1868374at2759"/>
<evidence type="ECO:0000256" key="3">
    <source>
        <dbReference type="ARBA" id="ARBA00022448"/>
    </source>
</evidence>
<sequence length="643" mass="70319">MISWHDLYVVLTAVIPLYVAMILAYGSVRWWKIFSPDQCSGINRFVAIFAVPLLSFHFISTNNPYAMNFRFIAADTLQKIIMLVVLGLWANLTKNGSLEWSITLFSLSTLPNTLVMGIPLLIAMYDENSGSLMVQVVVLQCIIWYTLLLFLFEYRGAKMLITEQFPETAASIVSFKVESDVVSLDGQDFLETDAEIGNDGKLHVTVRKSNASRRSFGPGSFSGITPRPSNLTGAEIYSMSSSRNPTPRGSNFNHSDLYSMMGFPGRLSNFGQSDTGRLSNLNVADMYSVHSSRGPTPRPSNFEENCAPSGLMNSPRFGLYPSQPVNTSYPAPNPEISSAVSKTGKSQVQQLQQQHQQQQVNKANHDAKELHMFVWSSSASPVSEGSGLQVFGRQVPDHGAKEIRMLVSDHHPQNGETKAIPQTGDVENFSFGGRDNGVEEKEKEVPIELSKLGSSSTAELYPKAAGVQDSGVGKQMPPASVMTRLILIMVWRKLIRNPNTYSSLIGLIWSLVSFRWDVHMPKIIEKSISILSDAGLGMAMFSLGLFMALQPKIIACGNTVASFAMAVRFLTGPAVMAAASIAVGLHGRLLHVAIVQAALPQGIVPFVFAKEYNVHPAILSTAVIFGMLIALPITLVYYIVLGL</sequence>
<comment type="caution">
    <text evidence="10">The sequence shown here is derived from an EMBL/GenBank/DDBJ whole genome shotgun (WGS) entry which is preliminary data.</text>
</comment>
<evidence type="ECO:0000256" key="5">
    <source>
        <dbReference type="ARBA" id="ARBA00022989"/>
    </source>
</evidence>
<feature type="transmembrane region" description="Helical" evidence="8">
    <location>
        <begin position="561"/>
        <end position="583"/>
    </location>
</feature>
<keyword evidence="11" id="KW-1185">Reference proteome</keyword>
<comment type="caution">
    <text evidence="8">Lacks conserved residue(s) required for the propagation of feature annotation.</text>
</comment>
<dbReference type="Pfam" id="PF03547">
    <property type="entry name" value="Mem_trans"/>
    <property type="match status" value="1"/>
</dbReference>
<accession>A0A8S0RIK8</accession>
<feature type="transmembrane region" description="Helical" evidence="8">
    <location>
        <begin position="616"/>
        <end position="640"/>
    </location>
</feature>
<evidence type="ECO:0000256" key="9">
    <source>
        <dbReference type="SAM" id="MobiDB-lite"/>
    </source>
</evidence>
<keyword evidence="6 8" id="KW-0472">Membrane</keyword>
<dbReference type="AlphaFoldDB" id="A0A8S0RIK8"/>
<evidence type="ECO:0000256" key="8">
    <source>
        <dbReference type="RuleBase" id="RU362108"/>
    </source>
</evidence>
<dbReference type="EMBL" id="CACTIH010003624">
    <property type="protein sequence ID" value="CAA2978989.1"/>
    <property type="molecule type" value="Genomic_DNA"/>
</dbReference>
<feature type="transmembrane region" description="Helical" evidence="8">
    <location>
        <begin position="71"/>
        <end position="92"/>
    </location>
</feature>
<dbReference type="Gramene" id="OE9A094847T1">
    <property type="protein sequence ID" value="OE9A094847C1"/>
    <property type="gene ID" value="OE9A094847"/>
</dbReference>
<dbReference type="NCBIfam" id="TIGR00946">
    <property type="entry name" value="2a69"/>
    <property type="match status" value="1"/>
</dbReference>
<dbReference type="Proteomes" id="UP000594638">
    <property type="component" value="Unassembled WGS sequence"/>
</dbReference>
<feature type="transmembrane region" description="Helical" evidence="8">
    <location>
        <begin position="40"/>
        <end position="59"/>
    </location>
</feature>
<dbReference type="GO" id="GO:0009734">
    <property type="term" value="P:auxin-activated signaling pathway"/>
    <property type="evidence" value="ECO:0007669"/>
    <property type="project" value="UniProtKB-UniRule"/>
</dbReference>
<keyword evidence="4 8" id="KW-0812">Transmembrane</keyword>
<dbReference type="GO" id="GO:0009926">
    <property type="term" value="P:auxin polar transport"/>
    <property type="evidence" value="ECO:0007669"/>
    <property type="project" value="TreeGrafter"/>
</dbReference>
<proteinExistence type="inferred from homology"/>
<feature type="region of interest" description="Disordered" evidence="9">
    <location>
        <begin position="313"/>
        <end position="364"/>
    </location>
</feature>
<evidence type="ECO:0000256" key="4">
    <source>
        <dbReference type="ARBA" id="ARBA00022692"/>
    </source>
</evidence>
<dbReference type="InterPro" id="IPR014024">
    <property type="entry name" value="Auxin_eff_plant"/>
</dbReference>
<dbReference type="GO" id="GO:0005886">
    <property type="term" value="C:plasma membrane"/>
    <property type="evidence" value="ECO:0007669"/>
    <property type="project" value="TreeGrafter"/>
</dbReference>